<evidence type="ECO:0000256" key="4">
    <source>
        <dbReference type="ARBA" id="ARBA00023125"/>
    </source>
</evidence>
<dbReference type="CDD" id="cd11393">
    <property type="entry name" value="bHLH_AtbHLH_like"/>
    <property type="match status" value="1"/>
</dbReference>
<feature type="compositionally biased region" description="Basic and acidic residues" evidence="7">
    <location>
        <begin position="86"/>
        <end position="97"/>
    </location>
</feature>
<dbReference type="Gene3D" id="4.10.280.10">
    <property type="entry name" value="Helix-loop-helix DNA-binding domain"/>
    <property type="match status" value="1"/>
</dbReference>
<comment type="caution">
    <text evidence="9">The sequence shown here is derived from an EMBL/GenBank/DDBJ whole genome shotgun (WGS) entry which is preliminary data.</text>
</comment>
<accession>A0A830B3R0</accession>
<feature type="domain" description="BHLH" evidence="8">
    <location>
        <begin position="97"/>
        <end position="146"/>
    </location>
</feature>
<evidence type="ECO:0000256" key="7">
    <source>
        <dbReference type="SAM" id="MobiDB-lite"/>
    </source>
</evidence>
<keyword evidence="10" id="KW-1185">Reference proteome</keyword>
<proteinExistence type="predicted"/>
<dbReference type="PANTHER" id="PTHR16223">
    <property type="entry name" value="TRANSCRIPTION FACTOR BHLH83-RELATED"/>
    <property type="match status" value="1"/>
</dbReference>
<evidence type="ECO:0000256" key="5">
    <source>
        <dbReference type="ARBA" id="ARBA00023163"/>
    </source>
</evidence>
<feature type="region of interest" description="Disordered" evidence="7">
    <location>
        <begin position="51"/>
        <end position="103"/>
    </location>
</feature>
<dbReference type="SUPFAM" id="SSF47459">
    <property type="entry name" value="HLH, helix-loop-helix DNA-binding domain"/>
    <property type="match status" value="1"/>
</dbReference>
<dbReference type="FunFam" id="4.10.280.10:FF:000032">
    <property type="entry name" value="Transcription factor bHLH123 family"/>
    <property type="match status" value="1"/>
</dbReference>
<keyword evidence="4" id="KW-0238">DNA-binding</keyword>
<evidence type="ECO:0000313" key="10">
    <source>
        <dbReference type="Proteomes" id="UP000653305"/>
    </source>
</evidence>
<evidence type="ECO:0000256" key="6">
    <source>
        <dbReference type="ARBA" id="ARBA00023242"/>
    </source>
</evidence>
<dbReference type="OrthoDB" id="673975at2759"/>
<dbReference type="GO" id="GO:0005634">
    <property type="term" value="C:nucleus"/>
    <property type="evidence" value="ECO:0007669"/>
    <property type="project" value="UniProtKB-SubCell"/>
</dbReference>
<evidence type="ECO:0000313" key="9">
    <source>
        <dbReference type="EMBL" id="GFP79094.1"/>
    </source>
</evidence>
<dbReference type="AlphaFoldDB" id="A0A830B3R0"/>
<keyword evidence="6" id="KW-0539">Nucleus</keyword>
<dbReference type="GO" id="GO:0000981">
    <property type="term" value="F:DNA-binding transcription factor activity, RNA polymerase II-specific"/>
    <property type="evidence" value="ECO:0007669"/>
    <property type="project" value="TreeGrafter"/>
</dbReference>
<dbReference type="InterPro" id="IPR045239">
    <property type="entry name" value="bHLH95_bHLH"/>
</dbReference>
<dbReference type="InterPro" id="IPR045843">
    <property type="entry name" value="IND-like"/>
</dbReference>
<dbReference type="GO" id="GO:0000978">
    <property type="term" value="F:RNA polymerase II cis-regulatory region sequence-specific DNA binding"/>
    <property type="evidence" value="ECO:0007669"/>
    <property type="project" value="TreeGrafter"/>
</dbReference>
<dbReference type="EMBL" id="BMAC01000004">
    <property type="protein sequence ID" value="GFP79094.1"/>
    <property type="molecule type" value="Genomic_DNA"/>
</dbReference>
<sequence length="219" mass="24164">MKVESVEETGGLTHRRISSVRRLVHPQSTTQFTNNTPFWNASAANFLPSSQPQLALPSAPNSAKPNLHSLSSKQRNQESIAAPKKASHEAPVKRPRIETPSPLPTFKVRKEKLGDRVTALQQLVSPFGKTDTASVLHEAIEYIKFLHDQVSVLSTPYLKNGSPQLQNHQQAADKNKDEKGQIKDLKSRGLCLVPISSTFPVAAETTTDFWTPTFGGCFR</sequence>
<evidence type="ECO:0000259" key="8">
    <source>
        <dbReference type="PROSITE" id="PS50888"/>
    </source>
</evidence>
<evidence type="ECO:0000256" key="2">
    <source>
        <dbReference type="ARBA" id="ARBA00011738"/>
    </source>
</evidence>
<comment type="subunit">
    <text evidence="2">Homodimer.</text>
</comment>
<keyword evidence="5" id="KW-0804">Transcription</keyword>
<dbReference type="GO" id="GO:0046983">
    <property type="term" value="F:protein dimerization activity"/>
    <property type="evidence" value="ECO:0007669"/>
    <property type="project" value="InterPro"/>
</dbReference>
<dbReference type="PANTHER" id="PTHR16223:SF238">
    <property type="entry name" value="TRANSCRIPTION FACTOR BHLH114"/>
    <property type="match status" value="1"/>
</dbReference>
<protein>
    <submittedName>
        <fullName evidence="9">Transcription factor bhlh112</fullName>
    </submittedName>
</protein>
<reference evidence="9" key="1">
    <citation type="submission" date="2020-07" db="EMBL/GenBank/DDBJ databases">
        <title>Ethylene signaling mediates host invasion by parasitic plants.</title>
        <authorList>
            <person name="Yoshida S."/>
        </authorList>
    </citation>
    <scope>NUCLEOTIDE SEQUENCE</scope>
    <source>
        <strain evidence="9">Okayama</strain>
    </source>
</reference>
<keyword evidence="3" id="KW-0805">Transcription regulation</keyword>
<evidence type="ECO:0000256" key="1">
    <source>
        <dbReference type="ARBA" id="ARBA00004123"/>
    </source>
</evidence>
<feature type="compositionally biased region" description="Polar residues" evidence="7">
    <location>
        <begin position="51"/>
        <end position="79"/>
    </location>
</feature>
<evidence type="ECO:0000256" key="3">
    <source>
        <dbReference type="ARBA" id="ARBA00023015"/>
    </source>
</evidence>
<dbReference type="InterPro" id="IPR011598">
    <property type="entry name" value="bHLH_dom"/>
</dbReference>
<organism evidence="9 10">
    <name type="scientific">Phtheirospermum japonicum</name>
    <dbReference type="NCBI Taxonomy" id="374723"/>
    <lineage>
        <taxon>Eukaryota</taxon>
        <taxon>Viridiplantae</taxon>
        <taxon>Streptophyta</taxon>
        <taxon>Embryophyta</taxon>
        <taxon>Tracheophyta</taxon>
        <taxon>Spermatophyta</taxon>
        <taxon>Magnoliopsida</taxon>
        <taxon>eudicotyledons</taxon>
        <taxon>Gunneridae</taxon>
        <taxon>Pentapetalae</taxon>
        <taxon>asterids</taxon>
        <taxon>lamiids</taxon>
        <taxon>Lamiales</taxon>
        <taxon>Orobanchaceae</taxon>
        <taxon>Orobanchaceae incertae sedis</taxon>
        <taxon>Phtheirospermum</taxon>
    </lineage>
</organism>
<name>A0A830B3R0_9LAMI</name>
<comment type="subcellular location">
    <subcellularLocation>
        <location evidence="1">Nucleus</location>
    </subcellularLocation>
</comment>
<gene>
    <name evidence="9" type="ORF">PHJA_000052900</name>
</gene>
<dbReference type="Proteomes" id="UP000653305">
    <property type="component" value="Unassembled WGS sequence"/>
</dbReference>
<dbReference type="PROSITE" id="PS50888">
    <property type="entry name" value="BHLH"/>
    <property type="match status" value="1"/>
</dbReference>
<dbReference type="InterPro" id="IPR036638">
    <property type="entry name" value="HLH_DNA-bd_sf"/>
</dbReference>